<feature type="region of interest" description="Disordered" evidence="1">
    <location>
        <begin position="1"/>
        <end position="102"/>
    </location>
</feature>
<sequence length="385" mass="43085">MENNMGEIIEIVNEATQPIPEQNLLTTASSSSEDEEKAPHTPNYERSPSCGKNIEQLKAIYNEKETTTTVKPKQCKPIPPPRKRKRPTTNTEGPGPGRPTKDLALLRDAKSGENDDGADDALSIQVALFSGNGQFRKKAKLLTKHDKDIKCFAIKHYAPLEYIAEEKFGDFYIRIQFGDFVLLTPISMEDTSPAGSIPTTIRELFQLAKETGLPVGIPIGKKGELTLREKAILGDLKLLLGYRHARYRSNRTLGAYWRLDRNPAAPIPPQEPPPRRPPQVMINLDSDEDEQPPAENEPPARPRPPPTNLNHALLQEKGFESFKGKKRLRMEGRLSQALGDAKAMQKIVGGPLWEQLSQIEFYSAILRNNLFGRLIKVSWKDIAQA</sequence>
<dbReference type="EMBL" id="CACRXK020000834">
    <property type="protein sequence ID" value="CAB3985148.1"/>
    <property type="molecule type" value="Genomic_DNA"/>
</dbReference>
<dbReference type="AlphaFoldDB" id="A0A7D9HMF8"/>
<feature type="compositionally biased region" description="Pro residues" evidence="1">
    <location>
        <begin position="295"/>
        <end position="307"/>
    </location>
</feature>
<feature type="region of interest" description="Disordered" evidence="1">
    <location>
        <begin position="261"/>
        <end position="308"/>
    </location>
</feature>
<feature type="compositionally biased region" description="Pro residues" evidence="1">
    <location>
        <begin position="265"/>
        <end position="277"/>
    </location>
</feature>
<keyword evidence="3" id="KW-1185">Reference proteome</keyword>
<reference evidence="2" key="1">
    <citation type="submission" date="2020-04" db="EMBL/GenBank/DDBJ databases">
        <authorList>
            <person name="Alioto T."/>
            <person name="Alioto T."/>
            <person name="Gomez Garrido J."/>
        </authorList>
    </citation>
    <scope>NUCLEOTIDE SEQUENCE</scope>
    <source>
        <strain evidence="2">A484AB</strain>
    </source>
</reference>
<accession>A0A7D9HMF8</accession>
<evidence type="ECO:0000256" key="1">
    <source>
        <dbReference type="SAM" id="MobiDB-lite"/>
    </source>
</evidence>
<name>A0A7D9HMF8_PARCT</name>
<evidence type="ECO:0000313" key="3">
    <source>
        <dbReference type="Proteomes" id="UP001152795"/>
    </source>
</evidence>
<evidence type="ECO:0000313" key="2">
    <source>
        <dbReference type="EMBL" id="CAB3985148.1"/>
    </source>
</evidence>
<gene>
    <name evidence="2" type="ORF">PACLA_8A087224</name>
</gene>
<proteinExistence type="predicted"/>
<feature type="compositionally biased region" description="Polar residues" evidence="1">
    <location>
        <begin position="14"/>
        <end position="31"/>
    </location>
</feature>
<organism evidence="2 3">
    <name type="scientific">Paramuricea clavata</name>
    <name type="common">Red gorgonian</name>
    <name type="synonym">Violescent sea-whip</name>
    <dbReference type="NCBI Taxonomy" id="317549"/>
    <lineage>
        <taxon>Eukaryota</taxon>
        <taxon>Metazoa</taxon>
        <taxon>Cnidaria</taxon>
        <taxon>Anthozoa</taxon>
        <taxon>Octocorallia</taxon>
        <taxon>Malacalcyonacea</taxon>
        <taxon>Plexauridae</taxon>
        <taxon>Paramuricea</taxon>
    </lineage>
</organism>
<comment type="caution">
    <text evidence="2">The sequence shown here is derived from an EMBL/GenBank/DDBJ whole genome shotgun (WGS) entry which is preliminary data.</text>
</comment>
<dbReference type="Proteomes" id="UP001152795">
    <property type="component" value="Unassembled WGS sequence"/>
</dbReference>
<protein>
    <submittedName>
        <fullName evidence="2">Uncharacterized protein</fullName>
    </submittedName>
</protein>